<dbReference type="Proteomes" id="UP001236415">
    <property type="component" value="Chromosome"/>
</dbReference>
<feature type="domain" description="DUF4367" evidence="1">
    <location>
        <begin position="154"/>
        <end position="215"/>
    </location>
</feature>
<dbReference type="Pfam" id="PF14285">
    <property type="entry name" value="DUF4367"/>
    <property type="match status" value="1"/>
</dbReference>
<keyword evidence="3" id="KW-1185">Reference proteome</keyword>
<gene>
    <name evidence="2" type="ORF">QPK24_06270</name>
</gene>
<dbReference type="InterPro" id="IPR025377">
    <property type="entry name" value="DUF4367"/>
</dbReference>
<protein>
    <submittedName>
        <fullName evidence="2">DUF4367 domain-containing protein</fullName>
    </submittedName>
</protein>
<sequence>MKDEKGNVLGILDIDSLNRDNVMEAIIKELKPGMGKGIYIADTGEKKISQQTNYKAVEWTAGLTALREKASPWELSFPVDAELENIQVYYGFDNLTNQEIDEMIEESRSTGKHVVLRDLRPNHTLVGLSVTYNKGGRDFEFRIFGTTKSRIRLSDLEDYTYENIQIRGNAAVYIGDGDKQQLIWIEMDSHDKALQYEIITKDSDRDWVISIAENLL</sequence>
<evidence type="ECO:0000313" key="2">
    <source>
        <dbReference type="EMBL" id="WIV21417.1"/>
    </source>
</evidence>
<dbReference type="RefSeq" id="WP_285749138.1">
    <property type="nucleotide sequence ID" value="NZ_CP127162.1"/>
</dbReference>
<organism evidence="2 3">
    <name type="scientific">Paenibacillus polygoni</name>
    <dbReference type="NCBI Taxonomy" id="3050112"/>
    <lineage>
        <taxon>Bacteria</taxon>
        <taxon>Bacillati</taxon>
        <taxon>Bacillota</taxon>
        <taxon>Bacilli</taxon>
        <taxon>Bacillales</taxon>
        <taxon>Paenibacillaceae</taxon>
        <taxon>Paenibacillus</taxon>
    </lineage>
</organism>
<dbReference type="EMBL" id="CP127162">
    <property type="protein sequence ID" value="WIV21417.1"/>
    <property type="molecule type" value="Genomic_DNA"/>
</dbReference>
<name>A0ABY8XAD9_9BACL</name>
<reference evidence="2 3" key="1">
    <citation type="submission" date="2023-06" db="EMBL/GenBank/DDBJ databases">
        <title>Paenibacillus polygonum sp. nov., an endophytic bacterium, isolated from Polygonum lapathifolium L. in Nanji Wetland National Nature Reserve, South of Poyang Lake, Jiangxi Province, China.</title>
        <authorList>
            <person name="Yu Z."/>
        </authorList>
    </citation>
    <scope>NUCLEOTIDE SEQUENCE [LARGE SCALE GENOMIC DNA]</scope>
    <source>
        <strain evidence="2 3">C31</strain>
    </source>
</reference>
<proteinExistence type="predicted"/>
<evidence type="ECO:0000259" key="1">
    <source>
        <dbReference type="Pfam" id="PF14285"/>
    </source>
</evidence>
<evidence type="ECO:0000313" key="3">
    <source>
        <dbReference type="Proteomes" id="UP001236415"/>
    </source>
</evidence>
<accession>A0ABY8XAD9</accession>